<dbReference type="EMBL" id="MRZV01001056">
    <property type="protein sequence ID" value="PIK41071.1"/>
    <property type="molecule type" value="Genomic_DNA"/>
</dbReference>
<keyword evidence="1" id="KW-1133">Transmembrane helix</keyword>
<keyword evidence="1" id="KW-0812">Transmembrane</keyword>
<feature type="signal peptide" evidence="2">
    <location>
        <begin position="1"/>
        <end position="21"/>
    </location>
</feature>
<comment type="caution">
    <text evidence="4">The sequence shown here is derived from an EMBL/GenBank/DDBJ whole genome shotgun (WGS) entry which is preliminary data.</text>
</comment>
<dbReference type="OrthoDB" id="5983572at2759"/>
<dbReference type="InterPro" id="IPR058831">
    <property type="entry name" value="LolA-like_dom_2nd"/>
</dbReference>
<protein>
    <recommendedName>
        <fullName evidence="3">LolA-like domain-containing protein</fullName>
    </recommendedName>
</protein>
<proteinExistence type="predicted"/>
<evidence type="ECO:0000259" key="3">
    <source>
        <dbReference type="Pfam" id="PF25898"/>
    </source>
</evidence>
<feature type="domain" description="LolA-like" evidence="3">
    <location>
        <begin position="242"/>
        <end position="459"/>
    </location>
</feature>
<sequence>MTWNWFCKFVCIASVIFGITGEPDPDICTPGPGSTDGPPLPVLPDRYRLFVEANIANRNYSTEIEETYDGPGNRGSSFSISNSKYIFSTYDYYTGQSINVDVFTNECFVYNMTDVPFNLYGFVNINGTGHIGGVKDIFTFGSQFGETYMGEEVIRGIQCDRWQSCIYNEQGGDTFLLDYYFSKPGYKMANGAEQVPVRAALNGSGGSNRPGSIIPKRYFNHVYEFIGVDTKPIFTDREFEPPIGVVCDGRVTDKEIETSFPDAFSVNVEVNFPEYNRTYNLREYYNYAAQIMAFEYQPWGAVGAPEDPIREVHDYNLGLSYQMNRLTDECTITNISKFSGEAEITPDDHVALRSSASLLFLDEVYWVWQGEETVRGMKTEGWIAFRQDYPSYLTDQPGTEVNSTWEYFFTRGNWTAEASYHHGVTHIPVMLRLKMNMKMSGVETKFNYESHLFMFNNEPSITAILTLAPVLKKTIRHIYQWKSRENTSENDDGVMVIAYTLLENPSVEGDAATPMPQPTLAEANDNIQLAVAEGLAIQFKYHGGQTQLYVKTNSLKQENGLPGDNSGSSSGISTGGVVGLALGMLLLGMLIVSAGMFAMMKMSKGPFSYKTQE</sequence>
<dbReference type="PANTHER" id="PTHR36902">
    <property type="entry name" value="ENRICHED IN SURFACE-LABELED PROTEOME PROTEIN 9"/>
    <property type="match status" value="1"/>
</dbReference>
<keyword evidence="1" id="KW-0472">Membrane</keyword>
<accession>A0A2G8JZ75</accession>
<keyword evidence="5" id="KW-1185">Reference proteome</keyword>
<evidence type="ECO:0000256" key="2">
    <source>
        <dbReference type="SAM" id="SignalP"/>
    </source>
</evidence>
<gene>
    <name evidence="4" type="ORF">BSL78_22079</name>
</gene>
<feature type="chain" id="PRO_5013909864" description="LolA-like domain-containing protein" evidence="2">
    <location>
        <begin position="22"/>
        <end position="613"/>
    </location>
</feature>
<evidence type="ECO:0000313" key="5">
    <source>
        <dbReference type="Proteomes" id="UP000230750"/>
    </source>
</evidence>
<keyword evidence="2" id="KW-0732">Signal</keyword>
<name>A0A2G8JZ75_STIJA</name>
<evidence type="ECO:0000313" key="4">
    <source>
        <dbReference type="EMBL" id="PIK41071.1"/>
    </source>
</evidence>
<feature type="domain" description="LolA-like" evidence="3">
    <location>
        <begin position="33"/>
        <end position="201"/>
    </location>
</feature>
<dbReference type="Pfam" id="PF25898">
    <property type="entry name" value="LolA_2nd_metazoa"/>
    <property type="match status" value="2"/>
</dbReference>
<feature type="transmembrane region" description="Helical" evidence="1">
    <location>
        <begin position="577"/>
        <end position="600"/>
    </location>
</feature>
<evidence type="ECO:0000256" key="1">
    <source>
        <dbReference type="SAM" id="Phobius"/>
    </source>
</evidence>
<dbReference type="Proteomes" id="UP000230750">
    <property type="component" value="Unassembled WGS sequence"/>
</dbReference>
<dbReference type="PANTHER" id="PTHR36902:SF1">
    <property type="entry name" value="ENRICHED IN SURFACE-LABELED PROTEOME PROTEIN 9"/>
    <property type="match status" value="1"/>
</dbReference>
<dbReference type="AlphaFoldDB" id="A0A2G8JZ75"/>
<dbReference type="STRING" id="307972.A0A2G8JZ75"/>
<organism evidence="4 5">
    <name type="scientific">Stichopus japonicus</name>
    <name type="common">Sea cucumber</name>
    <dbReference type="NCBI Taxonomy" id="307972"/>
    <lineage>
        <taxon>Eukaryota</taxon>
        <taxon>Metazoa</taxon>
        <taxon>Echinodermata</taxon>
        <taxon>Eleutherozoa</taxon>
        <taxon>Echinozoa</taxon>
        <taxon>Holothuroidea</taxon>
        <taxon>Aspidochirotacea</taxon>
        <taxon>Aspidochirotida</taxon>
        <taxon>Stichopodidae</taxon>
        <taxon>Apostichopus</taxon>
    </lineage>
</organism>
<reference evidence="4 5" key="1">
    <citation type="journal article" date="2017" name="PLoS Biol.">
        <title>The sea cucumber genome provides insights into morphological evolution and visceral regeneration.</title>
        <authorList>
            <person name="Zhang X."/>
            <person name="Sun L."/>
            <person name="Yuan J."/>
            <person name="Sun Y."/>
            <person name="Gao Y."/>
            <person name="Zhang L."/>
            <person name="Li S."/>
            <person name="Dai H."/>
            <person name="Hamel J.F."/>
            <person name="Liu C."/>
            <person name="Yu Y."/>
            <person name="Liu S."/>
            <person name="Lin W."/>
            <person name="Guo K."/>
            <person name="Jin S."/>
            <person name="Xu P."/>
            <person name="Storey K.B."/>
            <person name="Huan P."/>
            <person name="Zhang T."/>
            <person name="Zhou Y."/>
            <person name="Zhang J."/>
            <person name="Lin C."/>
            <person name="Li X."/>
            <person name="Xing L."/>
            <person name="Huo D."/>
            <person name="Sun M."/>
            <person name="Wang L."/>
            <person name="Mercier A."/>
            <person name="Li F."/>
            <person name="Yang H."/>
            <person name="Xiang J."/>
        </authorList>
    </citation>
    <scope>NUCLEOTIDE SEQUENCE [LARGE SCALE GENOMIC DNA]</scope>
    <source>
        <strain evidence="4">Shaxun</strain>
        <tissue evidence="4">Muscle</tissue>
    </source>
</reference>